<evidence type="ECO:0000256" key="2">
    <source>
        <dbReference type="ARBA" id="ARBA00022692"/>
    </source>
</evidence>
<comment type="caution">
    <text evidence="6">The sequence shown here is derived from an EMBL/GenBank/DDBJ whole genome shotgun (WGS) entry which is preliminary data.</text>
</comment>
<reference evidence="6 7" key="1">
    <citation type="submission" date="2020-04" db="EMBL/GenBank/DDBJ databases">
        <title>Description of novel Gluconacetobacter.</title>
        <authorList>
            <person name="Sombolestani A."/>
        </authorList>
    </citation>
    <scope>NUCLEOTIDE SEQUENCE [LARGE SCALE GENOMIC DNA]</scope>
    <source>
        <strain evidence="6 7">LMG 22058</strain>
    </source>
</reference>
<name>A0A7W4K3J4_9PROT</name>
<protein>
    <submittedName>
        <fullName evidence="6">Uncharacterized protein</fullName>
    </submittedName>
</protein>
<evidence type="ECO:0000256" key="3">
    <source>
        <dbReference type="ARBA" id="ARBA00022989"/>
    </source>
</evidence>
<keyword evidence="4 5" id="KW-0472">Membrane</keyword>
<organism evidence="6 7">
    <name type="scientific">Gluconacetobacter dulcium</name>
    <dbReference type="NCBI Taxonomy" id="2729096"/>
    <lineage>
        <taxon>Bacteria</taxon>
        <taxon>Pseudomonadati</taxon>
        <taxon>Pseudomonadota</taxon>
        <taxon>Alphaproteobacteria</taxon>
        <taxon>Acetobacterales</taxon>
        <taxon>Acetobacteraceae</taxon>
        <taxon>Gluconacetobacter</taxon>
    </lineage>
</organism>
<comment type="subcellular location">
    <subcellularLocation>
        <location evidence="1">Membrane</location>
        <topology evidence="1">Multi-pass membrane protein</topology>
    </subcellularLocation>
</comment>
<feature type="transmembrane region" description="Helical" evidence="5">
    <location>
        <begin position="81"/>
        <end position="100"/>
    </location>
</feature>
<feature type="transmembrane region" description="Helical" evidence="5">
    <location>
        <begin position="50"/>
        <end position="69"/>
    </location>
</feature>
<dbReference type="InterPro" id="IPR035906">
    <property type="entry name" value="MetI-like_sf"/>
</dbReference>
<keyword evidence="2 5" id="KW-0812">Transmembrane</keyword>
<dbReference type="Gene3D" id="1.10.3720.10">
    <property type="entry name" value="MetI-like"/>
    <property type="match status" value="1"/>
</dbReference>
<proteinExistence type="predicted"/>
<evidence type="ECO:0000313" key="6">
    <source>
        <dbReference type="EMBL" id="MBB2199532.1"/>
    </source>
</evidence>
<dbReference type="Proteomes" id="UP000530320">
    <property type="component" value="Unassembled WGS sequence"/>
</dbReference>
<evidence type="ECO:0000313" key="7">
    <source>
        <dbReference type="Proteomes" id="UP000530320"/>
    </source>
</evidence>
<feature type="transmembrane region" description="Helical" evidence="5">
    <location>
        <begin position="125"/>
        <end position="151"/>
    </location>
</feature>
<keyword evidence="3 5" id="KW-1133">Transmembrane helix</keyword>
<dbReference type="SUPFAM" id="SSF161098">
    <property type="entry name" value="MetI-like"/>
    <property type="match status" value="1"/>
</dbReference>
<sequence length="153" mass="15324">MAGRAMSGLPAFSVPALVVSLLVESVAAGAACGLGLLLRARPQGRRVLSGARIGALALAIPGWMGAVMLSGPWRDGGAEPVVMQAVCLVPLVLLPLLRALDRLPPGLTRTAAGLGAGRMVRLRGLWLPLLGPSALAVAVLAVAGAVMVGVLDG</sequence>
<evidence type="ECO:0000256" key="1">
    <source>
        <dbReference type="ARBA" id="ARBA00004141"/>
    </source>
</evidence>
<gene>
    <name evidence="6" type="ORF">HLH44_19185</name>
</gene>
<accession>A0A7W4K3J4</accession>
<evidence type="ECO:0000256" key="5">
    <source>
        <dbReference type="SAM" id="Phobius"/>
    </source>
</evidence>
<feature type="transmembrane region" description="Helical" evidence="5">
    <location>
        <begin position="12"/>
        <end position="38"/>
    </location>
</feature>
<dbReference type="AlphaFoldDB" id="A0A7W4K3J4"/>
<dbReference type="GO" id="GO:0016020">
    <property type="term" value="C:membrane"/>
    <property type="evidence" value="ECO:0007669"/>
    <property type="project" value="UniProtKB-SubCell"/>
</dbReference>
<dbReference type="EMBL" id="JABEQP010000022">
    <property type="protein sequence ID" value="MBB2199532.1"/>
    <property type="molecule type" value="Genomic_DNA"/>
</dbReference>
<evidence type="ECO:0000256" key="4">
    <source>
        <dbReference type="ARBA" id="ARBA00023136"/>
    </source>
</evidence>